<reference evidence="1 3" key="1">
    <citation type="journal article" date="2014" name="BMC Genomics">
        <title>Genome sequence of Anopheles sinensis provides insight into genetics basis of mosquito competence for malaria parasites.</title>
        <authorList>
            <person name="Zhou D."/>
            <person name="Zhang D."/>
            <person name="Ding G."/>
            <person name="Shi L."/>
            <person name="Hou Q."/>
            <person name="Ye Y."/>
            <person name="Xu Y."/>
            <person name="Zhou H."/>
            <person name="Xiong C."/>
            <person name="Li S."/>
            <person name="Yu J."/>
            <person name="Hong S."/>
            <person name="Yu X."/>
            <person name="Zou P."/>
            <person name="Chen C."/>
            <person name="Chang X."/>
            <person name="Wang W."/>
            <person name="Lv Y."/>
            <person name="Sun Y."/>
            <person name="Ma L."/>
            <person name="Shen B."/>
            <person name="Zhu C."/>
        </authorList>
    </citation>
    <scope>NUCLEOTIDE SEQUENCE [LARGE SCALE GENOMIC DNA]</scope>
</reference>
<evidence type="ECO:0000313" key="2">
    <source>
        <dbReference type="EnsemblMetazoa" id="ASIC011480-PA"/>
    </source>
</evidence>
<dbReference type="EMBL" id="KE525262">
    <property type="protein sequence ID" value="KFB43578.1"/>
    <property type="molecule type" value="Genomic_DNA"/>
</dbReference>
<dbReference type="EMBL" id="ATLV01019082">
    <property type="status" value="NOT_ANNOTATED_CDS"/>
    <property type="molecule type" value="Genomic_DNA"/>
</dbReference>
<proteinExistence type="predicted"/>
<sequence>MPVSVAGSVAVSDHLAESELMLVVVLVSMEGSEPILESVLAYTAKCPYFQTILFK</sequence>
<organism evidence="1">
    <name type="scientific">Anopheles sinensis</name>
    <name type="common">Mosquito</name>
    <dbReference type="NCBI Taxonomy" id="74873"/>
    <lineage>
        <taxon>Eukaryota</taxon>
        <taxon>Metazoa</taxon>
        <taxon>Ecdysozoa</taxon>
        <taxon>Arthropoda</taxon>
        <taxon>Hexapoda</taxon>
        <taxon>Insecta</taxon>
        <taxon>Pterygota</taxon>
        <taxon>Neoptera</taxon>
        <taxon>Endopterygota</taxon>
        <taxon>Diptera</taxon>
        <taxon>Nematocera</taxon>
        <taxon>Culicoidea</taxon>
        <taxon>Culicidae</taxon>
        <taxon>Anophelinae</taxon>
        <taxon>Anopheles</taxon>
    </lineage>
</organism>
<protein>
    <submittedName>
        <fullName evidence="1 2">Rieske (2Fe-2S) iron-sulfur domain protein</fullName>
    </submittedName>
</protein>
<gene>
    <name evidence="1" type="ORF">ZHAS_00011480</name>
</gene>
<dbReference type="Proteomes" id="UP000030765">
    <property type="component" value="Unassembled WGS sequence"/>
</dbReference>
<dbReference type="AlphaFoldDB" id="A0A084W034"/>
<reference evidence="2" key="2">
    <citation type="submission" date="2020-05" db="UniProtKB">
        <authorList>
            <consortium name="EnsemblMetazoa"/>
        </authorList>
    </citation>
    <scope>IDENTIFICATION</scope>
</reference>
<evidence type="ECO:0000313" key="1">
    <source>
        <dbReference type="EMBL" id="KFB43578.1"/>
    </source>
</evidence>
<name>A0A084W034_ANOSI</name>
<dbReference type="EnsemblMetazoa" id="ASIC011480-RA">
    <property type="protein sequence ID" value="ASIC011480-PA"/>
    <property type="gene ID" value="ASIC011480"/>
</dbReference>
<keyword evidence="3" id="KW-1185">Reference proteome</keyword>
<accession>A0A084W034</accession>
<evidence type="ECO:0000313" key="3">
    <source>
        <dbReference type="Proteomes" id="UP000030765"/>
    </source>
</evidence>
<dbReference type="VEuPathDB" id="VectorBase:ASIC011480"/>